<dbReference type="Proteomes" id="UP000430345">
    <property type="component" value="Unassembled WGS sequence"/>
</dbReference>
<organism evidence="1 2">
    <name type="scientific">Clostridium tarantellae</name>
    <dbReference type="NCBI Taxonomy" id="39493"/>
    <lineage>
        <taxon>Bacteria</taxon>
        <taxon>Bacillati</taxon>
        <taxon>Bacillota</taxon>
        <taxon>Clostridia</taxon>
        <taxon>Eubacteriales</taxon>
        <taxon>Clostridiaceae</taxon>
        <taxon>Clostridium</taxon>
    </lineage>
</organism>
<comment type="caution">
    <text evidence="1">The sequence shown here is derived from an EMBL/GenBank/DDBJ whole genome shotgun (WGS) entry which is preliminary data.</text>
</comment>
<proteinExistence type="predicted"/>
<dbReference type="RefSeq" id="WP_152889330.1">
    <property type="nucleotide sequence ID" value="NZ_WHJC01000088.1"/>
</dbReference>
<evidence type="ECO:0008006" key="3">
    <source>
        <dbReference type="Google" id="ProtNLM"/>
    </source>
</evidence>
<dbReference type="SUPFAM" id="SSF46785">
    <property type="entry name" value="Winged helix' DNA-binding domain"/>
    <property type="match status" value="1"/>
</dbReference>
<gene>
    <name evidence="1" type="ORF">GBZ86_07660</name>
</gene>
<dbReference type="EMBL" id="WHJC01000088">
    <property type="protein sequence ID" value="MPQ43633.1"/>
    <property type="molecule type" value="Genomic_DNA"/>
</dbReference>
<evidence type="ECO:0000313" key="2">
    <source>
        <dbReference type="Proteomes" id="UP000430345"/>
    </source>
</evidence>
<evidence type="ECO:0000313" key="1">
    <source>
        <dbReference type="EMBL" id="MPQ43633.1"/>
    </source>
</evidence>
<keyword evidence="2" id="KW-1185">Reference proteome</keyword>
<dbReference type="Gene3D" id="1.10.10.10">
    <property type="entry name" value="Winged helix-like DNA-binding domain superfamily/Winged helix DNA-binding domain"/>
    <property type="match status" value="1"/>
</dbReference>
<dbReference type="InterPro" id="IPR036388">
    <property type="entry name" value="WH-like_DNA-bd_sf"/>
</dbReference>
<reference evidence="1 2" key="1">
    <citation type="submission" date="2019-10" db="EMBL/GenBank/DDBJ databases">
        <title>The Genome Sequence of Clostridium tarantellae Isolated from Fish Brain.</title>
        <authorList>
            <person name="Bano L."/>
            <person name="Kiel M."/>
            <person name="Sales G."/>
            <person name="Doxey A.C."/>
            <person name="Mansfield M.J."/>
            <person name="Schiavone M."/>
            <person name="Rossetto O."/>
            <person name="Pirazzini M."/>
            <person name="Dobrindt U."/>
            <person name="Montecucco C."/>
        </authorList>
    </citation>
    <scope>NUCLEOTIDE SEQUENCE [LARGE SCALE GENOMIC DNA]</scope>
    <source>
        <strain evidence="1 2">DSM 3997</strain>
    </source>
</reference>
<dbReference type="InterPro" id="IPR036390">
    <property type="entry name" value="WH_DNA-bd_sf"/>
</dbReference>
<protein>
    <recommendedName>
        <fullName evidence="3">PadR family transcriptional regulator</fullName>
    </recommendedName>
</protein>
<name>A0A6I1MLL8_9CLOT</name>
<accession>A0A6I1MLL8</accession>
<dbReference type="AlphaFoldDB" id="A0A6I1MLL8"/>
<dbReference type="OrthoDB" id="1683105at2"/>
<sequence>MRQKLPMRFRILHFFTEVEEASVYEVLKGLKKEYGSEKFFKKDLMIEDLLSMKENGLIDSKRLELVNDELNVYYSINEDGKNLLKKYLPKAWKS</sequence>